<evidence type="ECO:0000256" key="4">
    <source>
        <dbReference type="ARBA" id="ARBA00022630"/>
    </source>
</evidence>
<dbReference type="GO" id="GO:0033543">
    <property type="term" value="P:fatty acid beta-oxidation, unsaturated, even number, reductase/isomerase pathway"/>
    <property type="evidence" value="ECO:0007669"/>
    <property type="project" value="TreeGrafter"/>
</dbReference>
<dbReference type="PANTHER" id="PTHR42917">
    <property type="entry name" value="2,4-DIENOYL-COA REDUCTASE"/>
    <property type="match status" value="1"/>
</dbReference>
<dbReference type="eggNOG" id="COG1902">
    <property type="taxonomic scope" value="Bacteria"/>
</dbReference>
<dbReference type="RefSeq" id="WP_015759616.1">
    <property type="nucleotide sequence ID" value="NC_013216.1"/>
</dbReference>
<dbReference type="EMBL" id="CP001720">
    <property type="protein sequence ID" value="ACV64946.1"/>
    <property type="molecule type" value="Genomic_DNA"/>
</dbReference>
<comment type="cofactor">
    <cofactor evidence="2">
        <name>[4Fe-4S] cluster</name>
        <dbReference type="ChEBI" id="CHEBI:49883"/>
    </cofactor>
</comment>
<keyword evidence="7" id="KW-0560">Oxidoreductase</keyword>
<evidence type="ECO:0000256" key="1">
    <source>
        <dbReference type="ARBA" id="ARBA00001917"/>
    </source>
</evidence>
<dbReference type="Proteomes" id="UP000002217">
    <property type="component" value="Chromosome"/>
</dbReference>
<dbReference type="InterPro" id="IPR023987">
    <property type="entry name" value="CHP03977_oxidoreductase"/>
</dbReference>
<name>C8VZK1_DESAS</name>
<evidence type="ECO:0000256" key="6">
    <source>
        <dbReference type="ARBA" id="ARBA00022723"/>
    </source>
</evidence>
<dbReference type="HOGENOM" id="CLU_012153_1_2_9"/>
<evidence type="ECO:0000256" key="8">
    <source>
        <dbReference type="ARBA" id="ARBA00023004"/>
    </source>
</evidence>
<dbReference type="eggNOG" id="COG0446">
    <property type="taxonomic scope" value="Bacteria"/>
</dbReference>
<dbReference type="SUPFAM" id="SSF51971">
    <property type="entry name" value="Nucleotide-binding domain"/>
    <property type="match status" value="1"/>
</dbReference>
<dbReference type="InterPro" id="IPR013785">
    <property type="entry name" value="Aldolase_TIM"/>
</dbReference>
<dbReference type="GO" id="GO:0046872">
    <property type="term" value="F:metal ion binding"/>
    <property type="evidence" value="ECO:0007669"/>
    <property type="project" value="UniProtKB-KW"/>
</dbReference>
<dbReference type="STRING" id="485916.Dtox_4279"/>
<evidence type="ECO:0000313" key="11">
    <source>
        <dbReference type="EMBL" id="ACV64946.1"/>
    </source>
</evidence>
<dbReference type="AlphaFoldDB" id="C8VZK1"/>
<evidence type="ECO:0000259" key="10">
    <source>
        <dbReference type="Pfam" id="PF00724"/>
    </source>
</evidence>
<gene>
    <name evidence="11" type="ordered locus">Dtox_4279</name>
</gene>
<keyword evidence="5" id="KW-0288">FMN</keyword>
<dbReference type="Pfam" id="PF00724">
    <property type="entry name" value="Oxidored_FMN"/>
    <property type="match status" value="1"/>
</dbReference>
<accession>C8VZK1</accession>
<keyword evidence="4" id="KW-0285">Flavoprotein</keyword>
<sequence>MTVCAKLFSPLKIGKHILNNRIIFGPHRTNFAVQNLPSKQHVNYYERRAKGGVGLTIIEGGCIHPSDYPYERAIFAYRKAVTDGYGQIAEAVHKHGCLAVAQLNHSGGQADSSLSRRETWAPSAVPEISSGEVPKIMEREDIKEVIEGFVNAAWRLKNSGLDGIEINAGQFSLLRQFLSPLTNYRSDDYGGSLENRVRFCREVLQEVRRATGSDFLIGLRLCGDEYAPWGGLNPEDCRDIARHLCKGGLVDWFTVETGSIYSLHMTSASMRHPEDYAAQPACLIAEAVDIPVCATGSIVSVKLAEKLLNEGVQLAEMTRALIADPDLPARAKEDETNIRPCILCNQDCYVNSVMNPVLSCAVNPFAGEELKETYTVSPAGFKKVLVAGAGPAGLEAAITAARRGHRVVLYERDSEPGGRLKLAARIPGCGKFQSIIDYLYRCVREIGIEIHLGSNADDSVIAAESPDAVVVATGSRPSPVPFAVGAGITFIRPEELLAGNRKVGSRVMIIDLEGAWQAPGVALSLAGEVEKISIITPEMFVSPELAKNGEFLYWYQQAFQKNIEFIPQTEVIRVSGSCLEAVDRFSREKRMFNQIDTIVPVIPAYPDQSLYLRLLKTGIQVWVAGDCVAPRNLGAAIREGRNIGLTI</sequence>
<evidence type="ECO:0000256" key="3">
    <source>
        <dbReference type="ARBA" id="ARBA00011048"/>
    </source>
</evidence>
<evidence type="ECO:0000256" key="5">
    <source>
        <dbReference type="ARBA" id="ARBA00022643"/>
    </source>
</evidence>
<dbReference type="GO" id="GO:0010181">
    <property type="term" value="F:FMN binding"/>
    <property type="evidence" value="ECO:0007669"/>
    <property type="project" value="InterPro"/>
</dbReference>
<dbReference type="SUPFAM" id="SSF51395">
    <property type="entry name" value="FMN-linked oxidoreductases"/>
    <property type="match status" value="1"/>
</dbReference>
<protein>
    <submittedName>
        <fullName evidence="11">NADH:flavin oxidoreductase/NADH oxidase</fullName>
    </submittedName>
</protein>
<keyword evidence="9" id="KW-0411">Iron-sulfur</keyword>
<comment type="similarity">
    <text evidence="3">In the N-terminal section; belongs to the NADH:flavin oxidoreductase/NADH oxidase family.</text>
</comment>
<dbReference type="OrthoDB" id="9772736at2"/>
<dbReference type="InterPro" id="IPR001155">
    <property type="entry name" value="OxRdtase_FMN_N"/>
</dbReference>
<dbReference type="NCBIfam" id="TIGR03997">
    <property type="entry name" value="mycofact_OYE_2"/>
    <property type="match status" value="1"/>
</dbReference>
<dbReference type="PRINTS" id="PR00368">
    <property type="entry name" value="FADPNR"/>
</dbReference>
<dbReference type="InterPro" id="IPR036188">
    <property type="entry name" value="FAD/NAD-bd_sf"/>
</dbReference>
<evidence type="ECO:0000256" key="2">
    <source>
        <dbReference type="ARBA" id="ARBA00001966"/>
    </source>
</evidence>
<feature type="domain" description="NADH:flavin oxidoreductase/NADH oxidase N-terminal" evidence="10">
    <location>
        <begin position="6"/>
        <end position="334"/>
    </location>
</feature>
<dbReference type="PANTHER" id="PTHR42917:SF2">
    <property type="entry name" value="2,4-DIENOYL-COA REDUCTASE [(2E)-ENOYL-COA-PRODUCING]"/>
    <property type="match status" value="1"/>
</dbReference>
<keyword evidence="12" id="KW-1185">Reference proteome</keyword>
<dbReference type="Gene3D" id="3.40.50.720">
    <property type="entry name" value="NAD(P)-binding Rossmann-like Domain"/>
    <property type="match status" value="1"/>
</dbReference>
<dbReference type="KEGG" id="dae:Dtox_4279"/>
<dbReference type="SUPFAM" id="SSF51905">
    <property type="entry name" value="FAD/NAD(P)-binding domain"/>
    <property type="match status" value="1"/>
</dbReference>
<dbReference type="GO" id="GO:0051536">
    <property type="term" value="F:iron-sulfur cluster binding"/>
    <property type="evidence" value="ECO:0007669"/>
    <property type="project" value="UniProtKB-KW"/>
</dbReference>
<reference evidence="11 12" key="1">
    <citation type="journal article" date="2009" name="Stand. Genomic Sci.">
        <title>Complete genome sequence of Desulfotomaculum acetoxidans type strain (5575).</title>
        <authorList>
            <person name="Spring S."/>
            <person name="Lapidus A."/>
            <person name="Schroder M."/>
            <person name="Gleim D."/>
            <person name="Sims D."/>
            <person name="Meincke L."/>
            <person name="Glavina Del Rio T."/>
            <person name="Tice H."/>
            <person name="Copeland A."/>
            <person name="Cheng J.F."/>
            <person name="Lucas S."/>
            <person name="Chen F."/>
            <person name="Nolan M."/>
            <person name="Bruce D."/>
            <person name="Goodwin L."/>
            <person name="Pitluck S."/>
            <person name="Ivanova N."/>
            <person name="Mavromatis K."/>
            <person name="Mikhailova N."/>
            <person name="Pati A."/>
            <person name="Chen A."/>
            <person name="Palaniappan K."/>
            <person name="Land M."/>
            <person name="Hauser L."/>
            <person name="Chang Y.J."/>
            <person name="Jeffries C.D."/>
            <person name="Chain P."/>
            <person name="Saunders E."/>
            <person name="Brettin T."/>
            <person name="Detter J.C."/>
            <person name="Goker M."/>
            <person name="Bristow J."/>
            <person name="Eisen J.A."/>
            <person name="Markowitz V."/>
            <person name="Hugenholtz P."/>
            <person name="Kyrpides N.C."/>
            <person name="Klenk H.P."/>
            <person name="Han C."/>
        </authorList>
    </citation>
    <scope>NUCLEOTIDE SEQUENCE [LARGE SCALE GENOMIC DNA]</scope>
    <source>
        <strain evidence="12">ATCC 49208 / DSM 771 / VKM B-1644</strain>
    </source>
</reference>
<evidence type="ECO:0000256" key="7">
    <source>
        <dbReference type="ARBA" id="ARBA00023002"/>
    </source>
</evidence>
<dbReference type="InterPro" id="IPR051793">
    <property type="entry name" value="NADH:flavin_oxidoreductase"/>
</dbReference>
<dbReference type="Gene3D" id="3.20.20.70">
    <property type="entry name" value="Aldolase class I"/>
    <property type="match status" value="1"/>
</dbReference>
<keyword evidence="8" id="KW-0408">Iron</keyword>
<comment type="cofactor">
    <cofactor evidence="1">
        <name>FMN</name>
        <dbReference type="ChEBI" id="CHEBI:58210"/>
    </cofactor>
</comment>
<evidence type="ECO:0000256" key="9">
    <source>
        <dbReference type="ARBA" id="ARBA00023014"/>
    </source>
</evidence>
<dbReference type="PRINTS" id="PR00469">
    <property type="entry name" value="PNDRDTASEII"/>
</dbReference>
<dbReference type="GO" id="GO:0008670">
    <property type="term" value="F:2,4-dienoyl-CoA reductase (NADPH) activity"/>
    <property type="evidence" value="ECO:0007669"/>
    <property type="project" value="TreeGrafter"/>
</dbReference>
<proteinExistence type="inferred from homology"/>
<dbReference type="Gene3D" id="3.50.50.60">
    <property type="entry name" value="FAD/NAD(P)-binding domain"/>
    <property type="match status" value="1"/>
</dbReference>
<dbReference type="Pfam" id="PF12831">
    <property type="entry name" value="FAD_oxidored"/>
    <property type="match status" value="1"/>
</dbReference>
<organism evidence="11 12">
    <name type="scientific">Desulfofarcimen acetoxidans (strain ATCC 49208 / DSM 771 / KCTC 5769 / VKM B-1644 / 5575)</name>
    <name type="common">Desulfotomaculum acetoxidans</name>
    <dbReference type="NCBI Taxonomy" id="485916"/>
    <lineage>
        <taxon>Bacteria</taxon>
        <taxon>Bacillati</taxon>
        <taxon>Bacillota</taxon>
        <taxon>Clostridia</taxon>
        <taxon>Eubacteriales</taxon>
        <taxon>Peptococcaceae</taxon>
        <taxon>Desulfofarcimen</taxon>
    </lineage>
</organism>
<keyword evidence="6" id="KW-0479">Metal-binding</keyword>
<evidence type="ECO:0000313" key="12">
    <source>
        <dbReference type="Proteomes" id="UP000002217"/>
    </source>
</evidence>